<organism evidence="1 2">
    <name type="scientific">Paenibacillus phytohabitans</name>
    <dbReference type="NCBI Taxonomy" id="2654978"/>
    <lineage>
        <taxon>Bacteria</taxon>
        <taxon>Bacillati</taxon>
        <taxon>Bacillota</taxon>
        <taxon>Bacilli</taxon>
        <taxon>Bacillales</taxon>
        <taxon>Paenibacillaceae</taxon>
        <taxon>Paenibacillus</taxon>
    </lineage>
</organism>
<protein>
    <submittedName>
        <fullName evidence="1">Uncharacterized protein</fullName>
    </submittedName>
</protein>
<dbReference type="EMBL" id="WHOB01000086">
    <property type="protein sequence ID" value="NOU82682.1"/>
    <property type="molecule type" value="Genomic_DNA"/>
</dbReference>
<keyword evidence="2" id="KW-1185">Reference proteome</keyword>
<reference evidence="1 2" key="1">
    <citation type="submission" date="2019-10" db="EMBL/GenBank/DDBJ databases">
        <title>Description of Paenibacillus terricola sp. nov.</title>
        <authorList>
            <person name="Carlier A."/>
            <person name="Qi S."/>
        </authorList>
    </citation>
    <scope>NUCLEOTIDE SEQUENCE [LARGE SCALE GENOMIC DNA]</scope>
    <source>
        <strain evidence="1 2">LMG 31459</strain>
    </source>
</reference>
<dbReference type="RefSeq" id="WP_171719991.1">
    <property type="nucleotide sequence ID" value="NZ_WHOB01000086.1"/>
</dbReference>
<name>A0ABX1YNP0_9BACL</name>
<comment type="caution">
    <text evidence="1">The sequence shown here is derived from an EMBL/GenBank/DDBJ whole genome shotgun (WGS) entry which is preliminary data.</text>
</comment>
<sequence>MFQDKSLDETLKIIQEGLWHLKDTTSMIALEHLDAIAKNYEFTLADSLQSIENILNFNDCTGIYYFEAKFNNLYAKWLIEQGEQYYNLIERREKFFFYIQEIWFENRSGNTPRLSVKRFMKHFVARKGGKNLFLDGWIPLYIGKARNDSFSSNKGIRYRIIEHIYADYRTTSDQLYSMRLNDLNSTFKDVDFRVSYVELDKFEEDYLYHLVYFIEKELRYRIKPIIGKQ</sequence>
<dbReference type="Proteomes" id="UP000596857">
    <property type="component" value="Unassembled WGS sequence"/>
</dbReference>
<accession>A0ABX1YNP0</accession>
<evidence type="ECO:0000313" key="1">
    <source>
        <dbReference type="EMBL" id="NOU82682.1"/>
    </source>
</evidence>
<gene>
    <name evidence="1" type="ORF">GC101_27860</name>
</gene>
<evidence type="ECO:0000313" key="2">
    <source>
        <dbReference type="Proteomes" id="UP000596857"/>
    </source>
</evidence>
<proteinExistence type="predicted"/>